<keyword evidence="2 6" id="KW-0547">Nucleotide-binding</keyword>
<dbReference type="GO" id="GO:0016887">
    <property type="term" value="F:ATP hydrolysis activity"/>
    <property type="evidence" value="ECO:0000318"/>
    <property type="project" value="GO_Central"/>
</dbReference>
<feature type="compositionally biased region" description="Low complexity" evidence="8">
    <location>
        <begin position="613"/>
        <end position="622"/>
    </location>
</feature>
<sequence>MQDSDTGQPETQNRSSGTSVTVVVRVRPANDREKSVQQGSLIKTIDDRFLVFDPPGERAQKQTFISSRGNRAKNISFGFDKIFDETSTQSEVFDFVKNIIFQENGGLLDGFNCTVLAYGASGSGKTFSMAGTQENPGLMSRSVEHIFQSIKLRTGRAAKIRMSYLEIYNENIRDLLNPTDSKNKELKIVDDPEHGITVTGLSHCYPTNTDEVLRLVQIGNTNRTQAPTEANPFSSRSHAILQIIVENCDDVPGMSTTSQIGKLSLIDLAGSERATSNTGVRLRETAKINCSLLALGNCITALCNGSSHIPFRQSKLTRLLMDSLGGNCKTICLSCISPSYATYEDTFNTLQYANKAKNIKTNVKKNTVNVKAHVAEYQAMIEKLRTQVQELQQTAVNIPLITAYGRACDTILQSQRTKIQSMLTASLPSQEQDLQTRFESLSTIKPTDFTRRVMQRVNAYLQESHKNRPQVQEQKKWLDQEQQIRALKLEKLALSAVNELYQAQVAVQREVIQNLSLRKQNDGDEVKKLVHMAELVDVTEELDQPSPFVINEMDAKPIAVIKPPGRFQRNSICSWSRIKKNPVKQAPQEQLQLEEAPKSARPSLAFHDYFKQRTQQQQRTRQPLSRISNVSRDFNQKYSTLQSTAPKTTRAVSNEERWK</sequence>
<dbReference type="GO" id="GO:0005524">
    <property type="term" value="F:ATP binding"/>
    <property type="evidence" value="ECO:0007669"/>
    <property type="project" value="UniProtKB-UniRule"/>
</dbReference>
<evidence type="ECO:0000256" key="1">
    <source>
        <dbReference type="ARBA" id="ARBA00022701"/>
    </source>
</evidence>
<comment type="similarity">
    <text evidence="6 7">Belongs to the TRAFAC class myosin-kinesin ATPase superfamily. Kinesin family.</text>
</comment>
<dbReference type="PROSITE" id="PS00411">
    <property type="entry name" value="KINESIN_MOTOR_1"/>
    <property type="match status" value="1"/>
</dbReference>
<dbReference type="Pfam" id="PF00225">
    <property type="entry name" value="Kinesin"/>
    <property type="match status" value="1"/>
</dbReference>
<evidence type="ECO:0000256" key="7">
    <source>
        <dbReference type="RuleBase" id="RU000394"/>
    </source>
</evidence>
<evidence type="ECO:0000256" key="4">
    <source>
        <dbReference type="ARBA" id="ARBA00023054"/>
    </source>
</evidence>
<dbReference type="PROSITE" id="PS50067">
    <property type="entry name" value="KINESIN_MOTOR_2"/>
    <property type="match status" value="1"/>
</dbReference>
<protein>
    <recommendedName>
        <fullName evidence="7">Kinesin-like protein</fullName>
    </recommendedName>
</protein>
<dbReference type="GO" id="GO:0061673">
    <property type="term" value="C:mitotic spindle astral microtubule"/>
    <property type="evidence" value="ECO:0000318"/>
    <property type="project" value="GO_Central"/>
</dbReference>
<dbReference type="FunFam" id="3.40.850.10:FF:000096">
    <property type="entry name" value="Kinesin-like protein"/>
    <property type="match status" value="1"/>
</dbReference>
<dbReference type="GO" id="GO:0005737">
    <property type="term" value="C:cytoplasm"/>
    <property type="evidence" value="ECO:0000318"/>
    <property type="project" value="GO_Central"/>
</dbReference>
<proteinExistence type="inferred from homology"/>
<dbReference type="InterPro" id="IPR001752">
    <property type="entry name" value="Kinesin_motor_dom"/>
</dbReference>
<dbReference type="GO" id="GO:0005634">
    <property type="term" value="C:nucleus"/>
    <property type="evidence" value="ECO:0000318"/>
    <property type="project" value="GO_Central"/>
</dbReference>
<feature type="compositionally biased region" description="Polar residues" evidence="8">
    <location>
        <begin position="623"/>
        <end position="652"/>
    </location>
</feature>
<dbReference type="VEuPathDB" id="TrichDB:TVAG_447880"/>
<dbReference type="PANTHER" id="PTHR47968:SF13">
    <property type="entry name" value="KINESIN-LIKE PROTEIN KIF19 ISOFORM X1"/>
    <property type="match status" value="1"/>
</dbReference>
<dbReference type="VEuPathDB" id="TrichDB:TVAGG3_1000520"/>
<dbReference type="EMBL" id="DS113238">
    <property type="protein sequence ID" value="EAY16829.1"/>
    <property type="molecule type" value="Genomic_DNA"/>
</dbReference>
<dbReference type="InterPro" id="IPR027640">
    <property type="entry name" value="Kinesin-like_fam"/>
</dbReference>
<keyword evidence="4" id="KW-0175">Coiled coil</keyword>
<evidence type="ECO:0000313" key="11">
    <source>
        <dbReference type="Proteomes" id="UP000001542"/>
    </source>
</evidence>
<reference evidence="10" key="1">
    <citation type="submission" date="2006-10" db="EMBL/GenBank/DDBJ databases">
        <authorList>
            <person name="Amadeo P."/>
            <person name="Zhao Q."/>
            <person name="Wortman J."/>
            <person name="Fraser-Liggett C."/>
            <person name="Carlton J."/>
        </authorList>
    </citation>
    <scope>NUCLEOTIDE SEQUENCE</scope>
    <source>
        <strain evidence="10">G3</strain>
    </source>
</reference>
<dbReference type="Proteomes" id="UP000001542">
    <property type="component" value="Unassembled WGS sequence"/>
</dbReference>
<evidence type="ECO:0000256" key="5">
    <source>
        <dbReference type="ARBA" id="ARBA00023175"/>
    </source>
</evidence>
<keyword evidence="3 6" id="KW-0067">ATP-binding</keyword>
<feature type="domain" description="Kinesin motor" evidence="9">
    <location>
        <begin position="19"/>
        <end position="359"/>
    </location>
</feature>
<reference evidence="10" key="2">
    <citation type="journal article" date="2007" name="Science">
        <title>Draft genome sequence of the sexually transmitted pathogen Trichomonas vaginalis.</title>
        <authorList>
            <person name="Carlton J.M."/>
            <person name="Hirt R.P."/>
            <person name="Silva J.C."/>
            <person name="Delcher A.L."/>
            <person name="Schatz M."/>
            <person name="Zhao Q."/>
            <person name="Wortman J.R."/>
            <person name="Bidwell S.L."/>
            <person name="Alsmark U.C.M."/>
            <person name="Besteiro S."/>
            <person name="Sicheritz-Ponten T."/>
            <person name="Noel C.J."/>
            <person name="Dacks J.B."/>
            <person name="Foster P.G."/>
            <person name="Simillion C."/>
            <person name="Van de Peer Y."/>
            <person name="Miranda-Saavedra D."/>
            <person name="Barton G.J."/>
            <person name="Westrop G.D."/>
            <person name="Mueller S."/>
            <person name="Dessi D."/>
            <person name="Fiori P.L."/>
            <person name="Ren Q."/>
            <person name="Paulsen I."/>
            <person name="Zhang H."/>
            <person name="Bastida-Corcuera F.D."/>
            <person name="Simoes-Barbosa A."/>
            <person name="Brown M.T."/>
            <person name="Hayes R.D."/>
            <person name="Mukherjee M."/>
            <person name="Okumura C.Y."/>
            <person name="Schneider R."/>
            <person name="Smith A.J."/>
            <person name="Vanacova S."/>
            <person name="Villalvazo M."/>
            <person name="Haas B.J."/>
            <person name="Pertea M."/>
            <person name="Feldblyum T.V."/>
            <person name="Utterback T.R."/>
            <person name="Shu C.L."/>
            <person name="Osoegawa K."/>
            <person name="de Jong P.J."/>
            <person name="Hrdy I."/>
            <person name="Horvathova L."/>
            <person name="Zubacova Z."/>
            <person name="Dolezal P."/>
            <person name="Malik S.B."/>
            <person name="Logsdon J.M. Jr."/>
            <person name="Henze K."/>
            <person name="Gupta A."/>
            <person name="Wang C.C."/>
            <person name="Dunne R.L."/>
            <person name="Upcroft J.A."/>
            <person name="Upcroft P."/>
            <person name="White O."/>
            <person name="Salzberg S.L."/>
            <person name="Tang P."/>
            <person name="Chiu C.-H."/>
            <person name="Lee Y.-S."/>
            <person name="Embley T.M."/>
            <person name="Coombs G.H."/>
            <person name="Mottram J.C."/>
            <person name="Tachezy J."/>
            <person name="Fraser-Liggett C.M."/>
            <person name="Johnson P.J."/>
        </authorList>
    </citation>
    <scope>NUCLEOTIDE SEQUENCE [LARGE SCALE GENOMIC DNA]</scope>
    <source>
        <strain evidence="10">G3</strain>
    </source>
</reference>
<dbReference type="SMART" id="SM00129">
    <property type="entry name" value="KISc"/>
    <property type="match status" value="1"/>
</dbReference>
<keyword evidence="11" id="KW-1185">Reference proteome</keyword>
<dbReference type="KEGG" id="tva:4774840"/>
<feature type="binding site" evidence="6">
    <location>
        <begin position="119"/>
        <end position="126"/>
    </location>
    <ligand>
        <name>ATP</name>
        <dbReference type="ChEBI" id="CHEBI:30616"/>
    </ligand>
</feature>
<dbReference type="InterPro" id="IPR036961">
    <property type="entry name" value="Kinesin_motor_dom_sf"/>
</dbReference>
<evidence type="ECO:0000256" key="2">
    <source>
        <dbReference type="ARBA" id="ARBA00022741"/>
    </source>
</evidence>
<keyword evidence="1 7" id="KW-0493">Microtubule</keyword>
<feature type="compositionally biased region" description="Polar residues" evidence="8">
    <location>
        <begin position="1"/>
        <end position="13"/>
    </location>
</feature>
<dbReference type="eggNOG" id="KOG0242">
    <property type="taxonomic scope" value="Eukaryota"/>
</dbReference>
<evidence type="ECO:0000256" key="6">
    <source>
        <dbReference type="PROSITE-ProRule" id="PRU00283"/>
    </source>
</evidence>
<gene>
    <name evidence="10" type="ORF">TVAG_447880</name>
</gene>
<dbReference type="GO" id="GO:0000070">
    <property type="term" value="P:mitotic sister chromatid segregation"/>
    <property type="evidence" value="ECO:0000318"/>
    <property type="project" value="GO_Central"/>
</dbReference>
<dbReference type="GO" id="GO:1990023">
    <property type="term" value="C:mitotic spindle midzone"/>
    <property type="evidence" value="ECO:0000318"/>
    <property type="project" value="GO_Central"/>
</dbReference>
<dbReference type="GO" id="GO:0008017">
    <property type="term" value="F:microtubule binding"/>
    <property type="evidence" value="ECO:0000318"/>
    <property type="project" value="GO_Central"/>
</dbReference>
<dbReference type="Gene3D" id="3.40.850.10">
    <property type="entry name" value="Kinesin motor domain"/>
    <property type="match status" value="1"/>
</dbReference>
<dbReference type="InterPro" id="IPR027417">
    <property type="entry name" value="P-loop_NTPase"/>
</dbReference>
<feature type="region of interest" description="Disordered" evidence="8">
    <location>
        <begin position="1"/>
        <end position="20"/>
    </location>
</feature>
<feature type="region of interest" description="Disordered" evidence="8">
    <location>
        <begin position="613"/>
        <end position="659"/>
    </location>
</feature>
<dbReference type="AlphaFoldDB" id="A2DS59"/>
<evidence type="ECO:0000256" key="8">
    <source>
        <dbReference type="SAM" id="MobiDB-lite"/>
    </source>
</evidence>
<dbReference type="FunCoup" id="A2DS59">
    <property type="interactions" value="264"/>
</dbReference>
<dbReference type="GO" id="GO:0007018">
    <property type="term" value="P:microtubule-based movement"/>
    <property type="evidence" value="ECO:0000318"/>
    <property type="project" value="GO_Central"/>
</dbReference>
<dbReference type="STRING" id="5722.A2DS59"/>
<dbReference type="SMR" id="A2DS59"/>
<evidence type="ECO:0000259" key="9">
    <source>
        <dbReference type="PROSITE" id="PS50067"/>
    </source>
</evidence>
<dbReference type="GO" id="GO:0008574">
    <property type="term" value="F:plus-end-directed microtubule motor activity"/>
    <property type="evidence" value="ECO:0000318"/>
    <property type="project" value="GO_Central"/>
</dbReference>
<name>A2DS59_TRIV3</name>
<evidence type="ECO:0000256" key="3">
    <source>
        <dbReference type="ARBA" id="ARBA00022840"/>
    </source>
</evidence>
<dbReference type="InterPro" id="IPR019821">
    <property type="entry name" value="Kinesin_motor_CS"/>
</dbReference>
<dbReference type="RefSeq" id="XP_001329052.1">
    <property type="nucleotide sequence ID" value="XM_001329017.1"/>
</dbReference>
<keyword evidence="5 6" id="KW-0505">Motor protein</keyword>
<organism evidence="10 11">
    <name type="scientific">Trichomonas vaginalis (strain ATCC PRA-98 / G3)</name>
    <dbReference type="NCBI Taxonomy" id="412133"/>
    <lineage>
        <taxon>Eukaryota</taxon>
        <taxon>Metamonada</taxon>
        <taxon>Parabasalia</taxon>
        <taxon>Trichomonadida</taxon>
        <taxon>Trichomonadidae</taxon>
        <taxon>Trichomonas</taxon>
    </lineage>
</organism>
<dbReference type="OrthoDB" id="3176171at2759"/>
<dbReference type="PANTHER" id="PTHR47968">
    <property type="entry name" value="CENTROMERE PROTEIN E"/>
    <property type="match status" value="1"/>
</dbReference>
<dbReference type="GO" id="GO:0007019">
    <property type="term" value="P:microtubule depolymerization"/>
    <property type="evidence" value="ECO:0000318"/>
    <property type="project" value="GO_Central"/>
</dbReference>
<dbReference type="PRINTS" id="PR00380">
    <property type="entry name" value="KINESINHEAVY"/>
</dbReference>
<dbReference type="SUPFAM" id="SSF52540">
    <property type="entry name" value="P-loop containing nucleoside triphosphate hydrolases"/>
    <property type="match status" value="1"/>
</dbReference>
<accession>A2DS59</accession>
<evidence type="ECO:0000313" key="10">
    <source>
        <dbReference type="EMBL" id="EAY16829.1"/>
    </source>
</evidence>
<dbReference type="InParanoid" id="A2DS59"/>
<dbReference type="GO" id="GO:0005871">
    <property type="term" value="C:kinesin complex"/>
    <property type="evidence" value="ECO:0000318"/>
    <property type="project" value="GO_Central"/>
</dbReference>